<feature type="transmembrane region" description="Helical" evidence="7">
    <location>
        <begin position="138"/>
        <end position="162"/>
    </location>
</feature>
<protein>
    <submittedName>
        <fullName evidence="8">AI-2E family transporter</fullName>
    </submittedName>
</protein>
<dbReference type="InterPro" id="IPR002549">
    <property type="entry name" value="AI-2E-like"/>
</dbReference>
<evidence type="ECO:0000256" key="4">
    <source>
        <dbReference type="ARBA" id="ARBA00022989"/>
    </source>
</evidence>
<feature type="transmembrane region" description="Helical" evidence="7">
    <location>
        <begin position="263"/>
        <end position="281"/>
    </location>
</feature>
<keyword evidence="9" id="KW-1185">Reference proteome</keyword>
<dbReference type="Pfam" id="PF01594">
    <property type="entry name" value="AI-2E_transport"/>
    <property type="match status" value="1"/>
</dbReference>
<comment type="subcellular location">
    <subcellularLocation>
        <location evidence="1">Membrane</location>
        <topology evidence="1">Multi-pass membrane protein</topology>
    </subcellularLocation>
</comment>
<name>A0A926VEV7_9CYAN</name>
<reference evidence="8" key="1">
    <citation type="journal article" date="2015" name="ISME J.">
        <title>Draft Genome Sequence of Streptomyces incarnatus NRRL8089, which Produces the Nucleoside Antibiotic Sinefungin.</title>
        <authorList>
            <person name="Oshima K."/>
            <person name="Hattori M."/>
            <person name="Shimizu H."/>
            <person name="Fukuda K."/>
            <person name="Nemoto M."/>
            <person name="Inagaki K."/>
            <person name="Tamura T."/>
        </authorList>
    </citation>
    <scope>NUCLEOTIDE SEQUENCE</scope>
    <source>
        <strain evidence="8">FACHB-1375</strain>
    </source>
</reference>
<dbReference type="RefSeq" id="WP_190465240.1">
    <property type="nucleotide sequence ID" value="NZ_JACJPW010000036.1"/>
</dbReference>
<comment type="caution">
    <text evidence="8">The sequence shown here is derived from an EMBL/GenBank/DDBJ whole genome shotgun (WGS) entry which is preliminary data.</text>
</comment>
<sequence>MKLGQAIGLLLIAICLYILWQIRQVILLVFAAVVLATALNRLARRLQQSRLSRLWAVMLSIAIMVIVLIGFFLLIVPPFVAEVQQLVELFPKGVNRINQWLNLLRNNIPTQFNQYLPDINSLSQQLQPVVNQLLGGSVAFFSNTLGGILSFLLVLVLTLMMLAQPQSYRKTFVRLFPSFYRRRVDGILDQCEVALGRWIIGALISMSVVALLSVVGLSILGVRLALAQGVLAGLLNFIPNIGPTLSVVLPMTIALLDAPWKSVAVLIVYFFIQQFESNFLTPYVMAQQVALLPAITLMSQVFFATFFGFLGLILALPLTVVGQVWVREVLIKDILDVWHSDRQLAFESAGIAESESAAEADRQAPVLPEDSPKTQQKSSVEDDNTN</sequence>
<keyword evidence="5 7" id="KW-0472">Membrane</keyword>
<feature type="transmembrane region" description="Helical" evidence="7">
    <location>
        <begin position="237"/>
        <end position="256"/>
    </location>
</feature>
<evidence type="ECO:0000256" key="2">
    <source>
        <dbReference type="ARBA" id="ARBA00009773"/>
    </source>
</evidence>
<evidence type="ECO:0000256" key="5">
    <source>
        <dbReference type="ARBA" id="ARBA00023136"/>
    </source>
</evidence>
<dbReference type="Proteomes" id="UP000641646">
    <property type="component" value="Unassembled WGS sequence"/>
</dbReference>
<feature type="transmembrane region" description="Helical" evidence="7">
    <location>
        <begin position="198"/>
        <end position="225"/>
    </location>
</feature>
<dbReference type="GO" id="GO:0016020">
    <property type="term" value="C:membrane"/>
    <property type="evidence" value="ECO:0007669"/>
    <property type="project" value="UniProtKB-SubCell"/>
</dbReference>
<keyword evidence="3 7" id="KW-0812">Transmembrane</keyword>
<feature type="transmembrane region" description="Helical" evidence="7">
    <location>
        <begin position="25"/>
        <end position="42"/>
    </location>
</feature>
<feature type="transmembrane region" description="Helical" evidence="7">
    <location>
        <begin position="54"/>
        <end position="76"/>
    </location>
</feature>
<dbReference type="GO" id="GO:0055085">
    <property type="term" value="P:transmembrane transport"/>
    <property type="evidence" value="ECO:0007669"/>
    <property type="project" value="TreeGrafter"/>
</dbReference>
<accession>A0A926VEV7</accession>
<dbReference type="PANTHER" id="PTHR21716">
    <property type="entry name" value="TRANSMEMBRANE PROTEIN"/>
    <property type="match status" value="1"/>
</dbReference>
<dbReference type="PANTHER" id="PTHR21716:SF62">
    <property type="entry name" value="TRANSPORT PROTEIN YDBI-RELATED"/>
    <property type="match status" value="1"/>
</dbReference>
<evidence type="ECO:0000256" key="3">
    <source>
        <dbReference type="ARBA" id="ARBA00022692"/>
    </source>
</evidence>
<comment type="similarity">
    <text evidence="2">Belongs to the autoinducer-2 exporter (AI-2E) (TC 2.A.86) family.</text>
</comment>
<reference evidence="8" key="2">
    <citation type="submission" date="2020-08" db="EMBL/GenBank/DDBJ databases">
        <authorList>
            <person name="Chen M."/>
            <person name="Teng W."/>
            <person name="Zhao L."/>
            <person name="Hu C."/>
            <person name="Zhou Y."/>
            <person name="Han B."/>
            <person name="Song L."/>
            <person name="Shu W."/>
        </authorList>
    </citation>
    <scope>NUCLEOTIDE SEQUENCE</scope>
    <source>
        <strain evidence="8">FACHB-1375</strain>
    </source>
</reference>
<evidence type="ECO:0000256" key="7">
    <source>
        <dbReference type="SAM" id="Phobius"/>
    </source>
</evidence>
<evidence type="ECO:0000256" key="6">
    <source>
        <dbReference type="SAM" id="MobiDB-lite"/>
    </source>
</evidence>
<proteinExistence type="inferred from homology"/>
<dbReference type="EMBL" id="JACJPW010000036">
    <property type="protein sequence ID" value="MBD2182428.1"/>
    <property type="molecule type" value="Genomic_DNA"/>
</dbReference>
<feature type="transmembrane region" description="Helical" evidence="7">
    <location>
        <begin position="301"/>
        <end position="326"/>
    </location>
</feature>
<evidence type="ECO:0000256" key="1">
    <source>
        <dbReference type="ARBA" id="ARBA00004141"/>
    </source>
</evidence>
<feature type="region of interest" description="Disordered" evidence="6">
    <location>
        <begin position="351"/>
        <end position="386"/>
    </location>
</feature>
<evidence type="ECO:0000313" key="9">
    <source>
        <dbReference type="Proteomes" id="UP000641646"/>
    </source>
</evidence>
<keyword evidence="4 7" id="KW-1133">Transmembrane helix</keyword>
<dbReference type="AlphaFoldDB" id="A0A926VEV7"/>
<gene>
    <name evidence="8" type="ORF">H6G03_15210</name>
</gene>
<evidence type="ECO:0000313" key="8">
    <source>
        <dbReference type="EMBL" id="MBD2182428.1"/>
    </source>
</evidence>
<organism evidence="8 9">
    <name type="scientific">Aerosakkonema funiforme FACHB-1375</name>
    <dbReference type="NCBI Taxonomy" id="2949571"/>
    <lineage>
        <taxon>Bacteria</taxon>
        <taxon>Bacillati</taxon>
        <taxon>Cyanobacteriota</taxon>
        <taxon>Cyanophyceae</taxon>
        <taxon>Oscillatoriophycideae</taxon>
        <taxon>Aerosakkonematales</taxon>
        <taxon>Aerosakkonemataceae</taxon>
        <taxon>Aerosakkonema</taxon>
    </lineage>
</organism>